<dbReference type="Pfam" id="PF00005">
    <property type="entry name" value="ABC_tran"/>
    <property type="match status" value="1"/>
</dbReference>
<keyword evidence="6" id="KW-0378">Hydrolase</keyword>
<dbReference type="InterPro" id="IPR003439">
    <property type="entry name" value="ABC_transporter-like_ATP-bd"/>
</dbReference>
<dbReference type="InterPro" id="IPR027417">
    <property type="entry name" value="P-loop_NTPase"/>
</dbReference>
<dbReference type="SUPFAM" id="SSF52540">
    <property type="entry name" value="P-loop containing nucleoside triphosphate hydrolases"/>
    <property type="match status" value="1"/>
</dbReference>
<gene>
    <name evidence="6" type="primary">drrA_4</name>
    <name evidence="6" type="ORF">MOMUL_18890</name>
</gene>
<reference evidence="6 7" key="1">
    <citation type="submission" date="2016-02" db="EMBL/GenBank/DDBJ databases">
        <title>Genome sequence of Moorella mulderi DSM 14980.</title>
        <authorList>
            <person name="Poehlein A."/>
            <person name="Daniel R."/>
        </authorList>
    </citation>
    <scope>NUCLEOTIDE SEQUENCE [LARGE SCALE GENOMIC DNA]</scope>
    <source>
        <strain evidence="6 7">DSM 14980</strain>
    </source>
</reference>
<accession>A0A151AX64</accession>
<sequence>MIRFNGIYKNFGATRALDNFSLEIGRGLVYGLIGPNGAGKTTAMSILATLLLPEAGTATVNGLDVVEEAEKVRGIIGYMPDFFGVYDGLRATEYLEFFAAAHHIPAHRRPGLVRTLLELVNLPDKADVYVDSLSRGMKQRLALARCLVHDPKVLILDEPASGLDPRARAEMKEIIRHLKHLGKTVLISSHILPELAEICDAVAIMEAGRLVVAGTVAEITAVSRGARQMRVAVLDRAGELAGFLATRPGVSETLADEQEVRFLFDGNQAEQAALLQAMVSGGWPVVEFTEVRRNLEEAFMAVTAEGVEDNGGN</sequence>
<proteinExistence type="inferred from homology"/>
<dbReference type="PANTHER" id="PTHR43335:SF3">
    <property type="entry name" value="ABC TRANSPORTER"/>
    <property type="match status" value="1"/>
</dbReference>
<dbReference type="Proteomes" id="UP000075670">
    <property type="component" value="Unassembled WGS sequence"/>
</dbReference>
<evidence type="ECO:0000259" key="5">
    <source>
        <dbReference type="PROSITE" id="PS50893"/>
    </source>
</evidence>
<keyword evidence="3" id="KW-0547">Nucleotide-binding</keyword>
<evidence type="ECO:0000256" key="3">
    <source>
        <dbReference type="ARBA" id="ARBA00022741"/>
    </source>
</evidence>
<keyword evidence="4 6" id="KW-0067">ATP-binding</keyword>
<dbReference type="GO" id="GO:0005524">
    <property type="term" value="F:ATP binding"/>
    <property type="evidence" value="ECO:0007669"/>
    <property type="project" value="UniProtKB-KW"/>
</dbReference>
<dbReference type="EMBL" id="LTBC01000006">
    <property type="protein sequence ID" value="KYH32007.1"/>
    <property type="molecule type" value="Genomic_DNA"/>
</dbReference>
<protein>
    <submittedName>
        <fullName evidence="6">Daunorubicin/doxorubicin resistance ATP-binding protein DrrA</fullName>
        <ecNumber evidence="6">3.6.3.-</ecNumber>
    </submittedName>
</protein>
<dbReference type="GO" id="GO:0016887">
    <property type="term" value="F:ATP hydrolysis activity"/>
    <property type="evidence" value="ECO:0007669"/>
    <property type="project" value="InterPro"/>
</dbReference>
<dbReference type="Gene3D" id="3.40.50.300">
    <property type="entry name" value="P-loop containing nucleotide triphosphate hydrolases"/>
    <property type="match status" value="1"/>
</dbReference>
<keyword evidence="2" id="KW-0813">Transport</keyword>
<evidence type="ECO:0000313" key="6">
    <source>
        <dbReference type="EMBL" id="KYH32007.1"/>
    </source>
</evidence>
<evidence type="ECO:0000256" key="1">
    <source>
        <dbReference type="ARBA" id="ARBA00005417"/>
    </source>
</evidence>
<dbReference type="SMART" id="SM00382">
    <property type="entry name" value="AAA"/>
    <property type="match status" value="1"/>
</dbReference>
<dbReference type="PANTHER" id="PTHR43335">
    <property type="entry name" value="ABC TRANSPORTER, ATP-BINDING PROTEIN"/>
    <property type="match status" value="1"/>
</dbReference>
<dbReference type="EC" id="3.6.3.-" evidence="6"/>
<dbReference type="PATRIC" id="fig|1122241.3.peg.2007"/>
<dbReference type="InterPro" id="IPR003593">
    <property type="entry name" value="AAA+_ATPase"/>
</dbReference>
<dbReference type="RefSeq" id="WP_062284362.1">
    <property type="nucleotide sequence ID" value="NZ_LTBC01000006.1"/>
</dbReference>
<dbReference type="AlphaFoldDB" id="A0A151AX64"/>
<dbReference type="PROSITE" id="PS50893">
    <property type="entry name" value="ABC_TRANSPORTER_2"/>
    <property type="match status" value="1"/>
</dbReference>
<comment type="similarity">
    <text evidence="1">Belongs to the ABC transporter superfamily.</text>
</comment>
<organism evidence="6 7">
    <name type="scientific">Moorella mulderi DSM 14980</name>
    <dbReference type="NCBI Taxonomy" id="1122241"/>
    <lineage>
        <taxon>Bacteria</taxon>
        <taxon>Bacillati</taxon>
        <taxon>Bacillota</taxon>
        <taxon>Clostridia</taxon>
        <taxon>Neomoorellales</taxon>
        <taxon>Neomoorellaceae</taxon>
        <taxon>Neomoorella</taxon>
    </lineage>
</organism>
<comment type="caution">
    <text evidence="6">The sequence shown here is derived from an EMBL/GenBank/DDBJ whole genome shotgun (WGS) entry which is preliminary data.</text>
</comment>
<evidence type="ECO:0000256" key="2">
    <source>
        <dbReference type="ARBA" id="ARBA00022448"/>
    </source>
</evidence>
<name>A0A151AX64_9FIRM</name>
<feature type="domain" description="ABC transporter" evidence="5">
    <location>
        <begin position="2"/>
        <end position="232"/>
    </location>
</feature>
<dbReference type="CDD" id="cd03230">
    <property type="entry name" value="ABC_DR_subfamily_A"/>
    <property type="match status" value="1"/>
</dbReference>
<evidence type="ECO:0000256" key="4">
    <source>
        <dbReference type="ARBA" id="ARBA00022840"/>
    </source>
</evidence>
<dbReference type="OrthoDB" id="9804819at2"/>
<keyword evidence="7" id="KW-1185">Reference proteome</keyword>
<evidence type="ECO:0000313" key="7">
    <source>
        <dbReference type="Proteomes" id="UP000075670"/>
    </source>
</evidence>